<evidence type="ECO:0000256" key="2">
    <source>
        <dbReference type="ARBA" id="ARBA00022737"/>
    </source>
</evidence>
<keyword evidence="6" id="KW-1185">Reference proteome</keyword>
<organism evidence="5 6">
    <name type="scientific">Dipteronia sinensis</name>
    <dbReference type="NCBI Taxonomy" id="43782"/>
    <lineage>
        <taxon>Eukaryota</taxon>
        <taxon>Viridiplantae</taxon>
        <taxon>Streptophyta</taxon>
        <taxon>Embryophyta</taxon>
        <taxon>Tracheophyta</taxon>
        <taxon>Spermatophyta</taxon>
        <taxon>Magnoliopsida</taxon>
        <taxon>eudicotyledons</taxon>
        <taxon>Gunneridae</taxon>
        <taxon>Pentapetalae</taxon>
        <taxon>rosids</taxon>
        <taxon>malvids</taxon>
        <taxon>Sapindales</taxon>
        <taxon>Sapindaceae</taxon>
        <taxon>Hippocastanoideae</taxon>
        <taxon>Acereae</taxon>
        <taxon>Dipteronia</taxon>
    </lineage>
</organism>
<dbReference type="InterPro" id="IPR002902">
    <property type="entry name" value="GNK2"/>
</dbReference>
<keyword evidence="1 3" id="KW-0732">Signal</keyword>
<dbReference type="FunFam" id="3.30.430.20:FF:000002">
    <property type="entry name" value="Cysteine-rich receptor-like protein kinase 10"/>
    <property type="match status" value="1"/>
</dbReference>
<dbReference type="Gene3D" id="3.30.430.20">
    <property type="entry name" value="Gnk2 domain, C-X8-C-X2-C motif"/>
    <property type="match status" value="2"/>
</dbReference>
<evidence type="ECO:0000259" key="4">
    <source>
        <dbReference type="PROSITE" id="PS51473"/>
    </source>
</evidence>
<evidence type="ECO:0000256" key="3">
    <source>
        <dbReference type="SAM" id="SignalP"/>
    </source>
</evidence>
<dbReference type="PANTHER" id="PTHR32099">
    <property type="entry name" value="CYSTEINE-RICH REPEAT SECRETORY PROTEIN"/>
    <property type="match status" value="1"/>
</dbReference>
<dbReference type="PROSITE" id="PS51473">
    <property type="entry name" value="GNK2"/>
    <property type="match status" value="2"/>
</dbReference>
<dbReference type="PANTHER" id="PTHR32099:SF51">
    <property type="entry name" value="CYSTEINE-RICH RECEPTOR-LIKE PROTEIN KINASE 25 ISOFORM X1"/>
    <property type="match status" value="1"/>
</dbReference>
<dbReference type="CDD" id="cd23509">
    <property type="entry name" value="Gnk2-like"/>
    <property type="match status" value="2"/>
</dbReference>
<feature type="signal peptide" evidence="3">
    <location>
        <begin position="1"/>
        <end position="25"/>
    </location>
</feature>
<feature type="chain" id="PRO_5042198645" description="Gnk2-homologous domain-containing protein" evidence="3">
    <location>
        <begin position="26"/>
        <end position="302"/>
    </location>
</feature>
<evidence type="ECO:0000313" key="5">
    <source>
        <dbReference type="EMBL" id="KAK3173871.1"/>
    </source>
</evidence>
<proteinExistence type="predicted"/>
<dbReference type="Proteomes" id="UP001281410">
    <property type="component" value="Unassembled WGS sequence"/>
</dbReference>
<dbReference type="InterPro" id="IPR038408">
    <property type="entry name" value="GNK2_sf"/>
</dbReference>
<dbReference type="EMBL" id="JANJYJ010000599">
    <property type="protein sequence ID" value="KAK3173871.1"/>
    <property type="molecule type" value="Genomic_DNA"/>
</dbReference>
<reference evidence="5" key="1">
    <citation type="journal article" date="2023" name="Plant J.">
        <title>Genome sequences and population genomics provide insights into the demographic history, inbreeding, and mutation load of two 'living fossil' tree species of Dipteronia.</title>
        <authorList>
            <person name="Feng Y."/>
            <person name="Comes H.P."/>
            <person name="Chen J."/>
            <person name="Zhu S."/>
            <person name="Lu R."/>
            <person name="Zhang X."/>
            <person name="Li P."/>
            <person name="Qiu J."/>
            <person name="Olsen K.M."/>
            <person name="Qiu Y."/>
        </authorList>
    </citation>
    <scope>NUCLEOTIDE SEQUENCE</scope>
    <source>
        <strain evidence="5">NBL</strain>
    </source>
</reference>
<keyword evidence="2" id="KW-0677">Repeat</keyword>
<accession>A0AAE0DL07</accession>
<sequence length="302" mass="33593">MELASSRLCFFHCCVLLHLVTPTVAQQSFLRYYCLSEKGNLINNQTAPVNCTVNTTYQANLNGLLLSGFSNPETSYGSYNFSAGRNSEKVNAIALCRGDVKPDVCSSCIRDSVSKLLQVCCNPKEAIGFYDDCMLRFSNRSIFETMEVAPRYRMINPANVTSLDQFNQALRNLLDGLRRKAASGGSFGKFATGNVSAPDFKTLYGLVQCTPDLSELQCSDCLDTIAGRIPDCCNEKEGARLEAPSCKLRYEIYRFYHPTTADEFTPPSNDTATTKGIYSSDYFAYRLKLNNHNYMPCIPITP</sequence>
<evidence type="ECO:0000256" key="1">
    <source>
        <dbReference type="ARBA" id="ARBA00022729"/>
    </source>
</evidence>
<name>A0AAE0DL07_9ROSI</name>
<protein>
    <recommendedName>
        <fullName evidence="4">Gnk2-homologous domain-containing protein</fullName>
    </recommendedName>
</protein>
<gene>
    <name evidence="5" type="ORF">Dsin_032973</name>
</gene>
<dbReference type="Pfam" id="PF01657">
    <property type="entry name" value="Stress-antifung"/>
    <property type="match status" value="2"/>
</dbReference>
<evidence type="ECO:0000313" key="6">
    <source>
        <dbReference type="Proteomes" id="UP001281410"/>
    </source>
</evidence>
<dbReference type="AlphaFoldDB" id="A0AAE0DL07"/>
<feature type="domain" description="Gnk2-homologous" evidence="4">
    <location>
        <begin position="148"/>
        <end position="255"/>
    </location>
</feature>
<comment type="caution">
    <text evidence="5">The sequence shown here is derived from an EMBL/GenBank/DDBJ whole genome shotgun (WGS) entry which is preliminary data.</text>
</comment>
<feature type="domain" description="Gnk2-homologous" evidence="4">
    <location>
        <begin position="39"/>
        <end position="142"/>
    </location>
</feature>